<dbReference type="Proteomes" id="UP000691718">
    <property type="component" value="Unassembled WGS sequence"/>
</dbReference>
<dbReference type="AlphaFoldDB" id="A0A8S3XIU0"/>
<proteinExistence type="predicted"/>
<accession>A0A8S3XIU0</accession>
<protein>
    <submittedName>
        <fullName evidence="1">(apollo) hypothetical protein</fullName>
    </submittedName>
</protein>
<organism evidence="1 2">
    <name type="scientific">Parnassius apollo</name>
    <name type="common">Apollo butterfly</name>
    <name type="synonym">Papilio apollo</name>
    <dbReference type="NCBI Taxonomy" id="110799"/>
    <lineage>
        <taxon>Eukaryota</taxon>
        <taxon>Metazoa</taxon>
        <taxon>Ecdysozoa</taxon>
        <taxon>Arthropoda</taxon>
        <taxon>Hexapoda</taxon>
        <taxon>Insecta</taxon>
        <taxon>Pterygota</taxon>
        <taxon>Neoptera</taxon>
        <taxon>Endopterygota</taxon>
        <taxon>Lepidoptera</taxon>
        <taxon>Glossata</taxon>
        <taxon>Ditrysia</taxon>
        <taxon>Papilionoidea</taxon>
        <taxon>Papilionidae</taxon>
        <taxon>Parnassiinae</taxon>
        <taxon>Parnassini</taxon>
        <taxon>Parnassius</taxon>
        <taxon>Parnassius</taxon>
    </lineage>
</organism>
<sequence length="207" mass="23271">MERIDKEKNECLQDEKVLLDNNDSGMSSEENEDSFNASVYNNNNLNINMTSTVDDKKGVITKCLANQTQCIVNWNEIPCCSKDVNKNVNVKDDLYRYKSANILNDNDIINNEFTVIDMTCDVDNVCESSKFGEDIIDTNVYNVDCDNSITHSVGMSQSLVPVVNNEVVVSENQKLVSLSLSILLAALLQAMRCFAQFIEDIVIPQRH</sequence>
<dbReference type="OrthoDB" id="6918000at2759"/>
<dbReference type="EMBL" id="CAJQZP010001196">
    <property type="protein sequence ID" value="CAG5028228.1"/>
    <property type="molecule type" value="Genomic_DNA"/>
</dbReference>
<gene>
    <name evidence="1" type="ORF">PAPOLLO_LOCUS18998</name>
</gene>
<evidence type="ECO:0000313" key="1">
    <source>
        <dbReference type="EMBL" id="CAG5028228.1"/>
    </source>
</evidence>
<evidence type="ECO:0000313" key="2">
    <source>
        <dbReference type="Proteomes" id="UP000691718"/>
    </source>
</evidence>
<keyword evidence="2" id="KW-1185">Reference proteome</keyword>
<name>A0A8S3XIU0_PARAO</name>
<comment type="caution">
    <text evidence="1">The sequence shown here is derived from an EMBL/GenBank/DDBJ whole genome shotgun (WGS) entry which is preliminary data.</text>
</comment>
<reference evidence="1" key="1">
    <citation type="submission" date="2021-04" db="EMBL/GenBank/DDBJ databases">
        <authorList>
            <person name="Tunstrom K."/>
        </authorList>
    </citation>
    <scope>NUCLEOTIDE SEQUENCE</scope>
</reference>